<dbReference type="SUPFAM" id="SSF54001">
    <property type="entry name" value="Cysteine proteinases"/>
    <property type="match status" value="1"/>
</dbReference>
<dbReference type="GO" id="GO:0008234">
    <property type="term" value="F:cysteine-type peptidase activity"/>
    <property type="evidence" value="ECO:0007669"/>
    <property type="project" value="InterPro"/>
</dbReference>
<name>A0A1I8JRT6_9PLAT</name>
<evidence type="ECO:0000313" key="8">
    <source>
        <dbReference type="WBParaSite" id="snap_masked-unitig_38237-processed-gene-0.1-mRNA-1"/>
    </source>
</evidence>
<keyword evidence="2 5" id="KW-0812">Transmembrane</keyword>
<dbReference type="AlphaFoldDB" id="A0A1I8JRT6"/>
<reference evidence="8" key="1">
    <citation type="submission" date="2016-11" db="UniProtKB">
        <authorList>
            <consortium name="WormBaseParasite"/>
        </authorList>
    </citation>
    <scope>IDENTIFICATION</scope>
</reference>
<dbReference type="GO" id="GO:0070837">
    <property type="term" value="P:dehydroascorbic acid transport"/>
    <property type="evidence" value="ECO:0007669"/>
    <property type="project" value="TreeGrafter"/>
</dbReference>
<dbReference type="InterPro" id="IPR038765">
    <property type="entry name" value="Papain-like_cys_pep_sf"/>
</dbReference>
<evidence type="ECO:0000256" key="4">
    <source>
        <dbReference type="ARBA" id="ARBA00023136"/>
    </source>
</evidence>
<dbReference type="SUPFAM" id="SSF103473">
    <property type="entry name" value="MFS general substrate transporter"/>
    <property type="match status" value="1"/>
</dbReference>
<dbReference type="GO" id="GO:0055056">
    <property type="term" value="F:D-glucose transmembrane transporter activity"/>
    <property type="evidence" value="ECO:0007669"/>
    <property type="project" value="TreeGrafter"/>
</dbReference>
<dbReference type="GO" id="GO:0046323">
    <property type="term" value="P:D-glucose import"/>
    <property type="evidence" value="ECO:0007669"/>
    <property type="project" value="TreeGrafter"/>
</dbReference>
<dbReference type="InterPro" id="IPR045263">
    <property type="entry name" value="GLUT"/>
</dbReference>
<feature type="transmembrane region" description="Helical" evidence="5">
    <location>
        <begin position="682"/>
        <end position="702"/>
    </location>
</feature>
<dbReference type="PANTHER" id="PTHR23503:SF132">
    <property type="entry name" value="SOLUTE CARRIER FAMILY 2, FACILITATED GLUCOSE TRANSPORTER MEMBER 5-LIKE"/>
    <property type="match status" value="1"/>
</dbReference>
<feature type="transmembrane region" description="Helical" evidence="5">
    <location>
        <begin position="658"/>
        <end position="676"/>
    </location>
</feature>
<dbReference type="WBParaSite" id="snap_masked-unitig_38237-processed-gene-0.1-mRNA-1">
    <property type="protein sequence ID" value="snap_masked-unitig_38237-processed-gene-0.1-mRNA-1"/>
    <property type="gene ID" value="snap_masked-unitig_38237-processed-gene-0.1"/>
</dbReference>
<sequence>TANTNSQYSSNTIQQYQANTIITPKHHVTAYSHHHSQYQANTIHSQTPFTGAARRLHDTRLQGAGLSTARASCWERRRRRSRVSMRVESRASNNQCVAPAGPRLPDFGWTRCSSLIRVQRDALSQRGCNSRPPQPARLRLSRATVLADGDVTRRLRIEQFHKDCRRFKERFGRDTLTFEQQRNGSVRLRNLLIHQAAQRAAKSGQKTYTLGVTAGRISYISPAVGRPLPGTRLTGAKRRRDAGVKNQGQCGSLLVLLHTPAPLEGQHFRKTGRLLSLVRAAAACRLRRRSLWQPRLQWRPHGQCVHVHQRPTASRACESDYPYQAAESRCQYQRSPGWPANCTASWTSRRAPRGGDKLKRLLAQRRPGLRLPCDASHPSFQHYRERVYNEPSLQQVNSSWTNGDRSFVASGTTERQATTGLVKNSWSEYKIECFFLRTLAVVIHAEELFNRPAAPFLTTAVKEEQLSDRLSSRDDNRFALDDYTMTQVANRPGYGQRILSAGCHIHRPNTRCELTYFVYITRALSGLHNDRAYSTPRAIGSSGQLSITIGIFVGGLVGLEQALNREKYWVVAIALSGLPSLVSSIALPLLPRESPGFSTSTKVTRLRQAGCAAILRSRRSRRSYAGVEVGESQDGTTGGGGEVLYWDSVYQQAVPHGLLITLVLVVVQQLSGINVVKVRPPAPALLLSLAIVLVSLVALLIVSQFTPKSFSTATATQKTLSGVALRSRLHLRCRVRHRSRLHHRHVHQRDFPQKARGAANSVAMGVLQTSNALVVLTYYTLEKSLGHFVYLIYIVPVTAGLVFLFFFMPETKNRSTMTSQMSCRRWAGRGRGQRRPAEGSLTPQYCLLATRKRRSDPHLMEVRQQKEDKNRAMS</sequence>
<dbReference type="GO" id="GO:0005886">
    <property type="term" value="C:plasma membrane"/>
    <property type="evidence" value="ECO:0007669"/>
    <property type="project" value="TreeGrafter"/>
</dbReference>
<comment type="subcellular location">
    <subcellularLocation>
        <location evidence="1">Membrane</location>
    </subcellularLocation>
</comment>
<accession>A0A1I8JRT6</accession>
<feature type="transmembrane region" description="Helical" evidence="5">
    <location>
        <begin position="568"/>
        <end position="590"/>
    </location>
</feature>
<keyword evidence="4 5" id="KW-0472">Membrane</keyword>
<protein>
    <submittedName>
        <fullName evidence="8">Pept_C1 domain-containing protein</fullName>
    </submittedName>
</protein>
<keyword evidence="3 5" id="KW-1133">Transmembrane helix</keyword>
<dbReference type="Gene3D" id="3.90.70.10">
    <property type="entry name" value="Cysteine proteinases"/>
    <property type="match status" value="1"/>
</dbReference>
<dbReference type="Pfam" id="PF00112">
    <property type="entry name" value="Peptidase_C1"/>
    <property type="match status" value="1"/>
</dbReference>
<dbReference type="Pfam" id="PF00083">
    <property type="entry name" value="Sugar_tr"/>
    <property type="match status" value="2"/>
</dbReference>
<evidence type="ECO:0000256" key="5">
    <source>
        <dbReference type="SAM" id="Phobius"/>
    </source>
</evidence>
<proteinExistence type="predicted"/>
<evidence type="ECO:0000313" key="7">
    <source>
        <dbReference type="Proteomes" id="UP000095280"/>
    </source>
</evidence>
<evidence type="ECO:0000256" key="2">
    <source>
        <dbReference type="ARBA" id="ARBA00022692"/>
    </source>
</evidence>
<evidence type="ECO:0000256" key="1">
    <source>
        <dbReference type="ARBA" id="ARBA00004370"/>
    </source>
</evidence>
<feature type="domain" description="Peptidase C1A papain C-terminal" evidence="6">
    <location>
        <begin position="243"/>
        <end position="428"/>
    </location>
</feature>
<keyword evidence="7" id="KW-1185">Reference proteome</keyword>
<dbReference type="PANTHER" id="PTHR23503">
    <property type="entry name" value="SOLUTE CARRIER FAMILY 2"/>
    <property type="match status" value="1"/>
</dbReference>
<evidence type="ECO:0000259" key="6">
    <source>
        <dbReference type="Pfam" id="PF00112"/>
    </source>
</evidence>
<dbReference type="InterPro" id="IPR005828">
    <property type="entry name" value="MFS_sugar_transport-like"/>
</dbReference>
<dbReference type="InterPro" id="IPR036259">
    <property type="entry name" value="MFS_trans_sf"/>
</dbReference>
<dbReference type="InterPro" id="IPR000668">
    <property type="entry name" value="Peptidase_C1A_C"/>
</dbReference>
<dbReference type="Proteomes" id="UP000095280">
    <property type="component" value="Unplaced"/>
</dbReference>
<organism evidence="7 8">
    <name type="scientific">Macrostomum lignano</name>
    <dbReference type="NCBI Taxonomy" id="282301"/>
    <lineage>
        <taxon>Eukaryota</taxon>
        <taxon>Metazoa</taxon>
        <taxon>Spiralia</taxon>
        <taxon>Lophotrochozoa</taxon>
        <taxon>Platyhelminthes</taxon>
        <taxon>Rhabditophora</taxon>
        <taxon>Macrostomorpha</taxon>
        <taxon>Macrostomida</taxon>
        <taxon>Macrostomidae</taxon>
        <taxon>Macrostomum</taxon>
    </lineage>
</organism>
<feature type="transmembrane region" description="Helical" evidence="5">
    <location>
        <begin position="787"/>
        <end position="807"/>
    </location>
</feature>
<evidence type="ECO:0000256" key="3">
    <source>
        <dbReference type="ARBA" id="ARBA00022989"/>
    </source>
</evidence>
<dbReference type="GO" id="GO:0006508">
    <property type="term" value="P:proteolysis"/>
    <property type="evidence" value="ECO:0007669"/>
    <property type="project" value="InterPro"/>
</dbReference>
<dbReference type="Gene3D" id="1.20.1250.20">
    <property type="entry name" value="MFS general substrate transporter like domains"/>
    <property type="match status" value="2"/>
</dbReference>